<feature type="compositionally biased region" description="Pro residues" evidence="1">
    <location>
        <begin position="9"/>
        <end position="23"/>
    </location>
</feature>
<evidence type="ECO:0000256" key="1">
    <source>
        <dbReference type="SAM" id="MobiDB-lite"/>
    </source>
</evidence>
<dbReference type="Proteomes" id="UP000237105">
    <property type="component" value="Unassembled WGS sequence"/>
</dbReference>
<gene>
    <name evidence="2" type="ORF">PanWU01x14_063630</name>
</gene>
<evidence type="ECO:0000313" key="3">
    <source>
        <dbReference type="Proteomes" id="UP000237105"/>
    </source>
</evidence>
<evidence type="ECO:0000313" key="2">
    <source>
        <dbReference type="EMBL" id="PON72597.1"/>
    </source>
</evidence>
<sequence length="71" mass="7672">MSEKEPLLPFYPPHSGLPPLPPLKGPPTTIIAAALSQSLSSPLTPKCIEISPIRTPNHVVDDTYEVLSKDK</sequence>
<protein>
    <submittedName>
        <fullName evidence="2">Uncharacterized protein</fullName>
    </submittedName>
</protein>
<name>A0A2P5DH23_PARAD</name>
<feature type="region of interest" description="Disordered" evidence="1">
    <location>
        <begin position="1"/>
        <end position="23"/>
    </location>
</feature>
<dbReference type="EMBL" id="JXTB01000038">
    <property type="protein sequence ID" value="PON72597.1"/>
    <property type="molecule type" value="Genomic_DNA"/>
</dbReference>
<comment type="caution">
    <text evidence="2">The sequence shown here is derived from an EMBL/GenBank/DDBJ whole genome shotgun (WGS) entry which is preliminary data.</text>
</comment>
<dbReference type="AlphaFoldDB" id="A0A2P5DH23"/>
<organism evidence="2 3">
    <name type="scientific">Parasponia andersonii</name>
    <name type="common">Sponia andersonii</name>
    <dbReference type="NCBI Taxonomy" id="3476"/>
    <lineage>
        <taxon>Eukaryota</taxon>
        <taxon>Viridiplantae</taxon>
        <taxon>Streptophyta</taxon>
        <taxon>Embryophyta</taxon>
        <taxon>Tracheophyta</taxon>
        <taxon>Spermatophyta</taxon>
        <taxon>Magnoliopsida</taxon>
        <taxon>eudicotyledons</taxon>
        <taxon>Gunneridae</taxon>
        <taxon>Pentapetalae</taxon>
        <taxon>rosids</taxon>
        <taxon>fabids</taxon>
        <taxon>Rosales</taxon>
        <taxon>Cannabaceae</taxon>
        <taxon>Parasponia</taxon>
    </lineage>
</organism>
<keyword evidence="3" id="KW-1185">Reference proteome</keyword>
<proteinExistence type="predicted"/>
<accession>A0A2P5DH23</accession>
<reference evidence="3" key="1">
    <citation type="submission" date="2016-06" db="EMBL/GenBank/DDBJ databases">
        <title>Parallel loss of symbiosis genes in relatives of nitrogen-fixing non-legume Parasponia.</title>
        <authorList>
            <person name="Van Velzen R."/>
            <person name="Holmer R."/>
            <person name="Bu F."/>
            <person name="Rutten L."/>
            <person name="Van Zeijl A."/>
            <person name="Liu W."/>
            <person name="Santuari L."/>
            <person name="Cao Q."/>
            <person name="Sharma T."/>
            <person name="Shen D."/>
            <person name="Roswanjaya Y."/>
            <person name="Wardhani T."/>
            <person name="Kalhor M.S."/>
            <person name="Jansen J."/>
            <person name="Van den Hoogen J."/>
            <person name="Gungor B."/>
            <person name="Hartog M."/>
            <person name="Hontelez J."/>
            <person name="Verver J."/>
            <person name="Yang W.-C."/>
            <person name="Schijlen E."/>
            <person name="Repin R."/>
            <person name="Schilthuizen M."/>
            <person name="Schranz E."/>
            <person name="Heidstra R."/>
            <person name="Miyata K."/>
            <person name="Fedorova E."/>
            <person name="Kohlen W."/>
            <person name="Bisseling T."/>
            <person name="Smit S."/>
            <person name="Geurts R."/>
        </authorList>
    </citation>
    <scope>NUCLEOTIDE SEQUENCE [LARGE SCALE GENOMIC DNA]</scope>
    <source>
        <strain evidence="3">cv. WU1-14</strain>
    </source>
</reference>